<dbReference type="InterPro" id="IPR051609">
    <property type="entry name" value="NmrA/Isoflavone_reductase-like"/>
</dbReference>
<evidence type="ECO:0000259" key="3">
    <source>
        <dbReference type="Pfam" id="PF05368"/>
    </source>
</evidence>
<accession>A0A9N9VDH9</accession>
<evidence type="ECO:0000256" key="1">
    <source>
        <dbReference type="ARBA" id="ARBA00022857"/>
    </source>
</evidence>
<dbReference type="Proteomes" id="UP000696573">
    <property type="component" value="Unassembled WGS sequence"/>
</dbReference>
<dbReference type="SUPFAM" id="SSF51735">
    <property type="entry name" value="NAD(P)-binding Rossmann-fold domains"/>
    <property type="match status" value="1"/>
</dbReference>
<dbReference type="Gene3D" id="3.90.25.10">
    <property type="entry name" value="UDP-galactose 4-epimerase, domain 1"/>
    <property type="match status" value="1"/>
</dbReference>
<dbReference type="InterPro" id="IPR045312">
    <property type="entry name" value="PCBER-like"/>
</dbReference>
<dbReference type="PANTHER" id="PTHR47706:SF11">
    <property type="entry name" value="ISOFLAVONE REDUCTASE FAMILY PROTEIN (AFU_ORTHOLOGUE AFUA_1G12510)"/>
    <property type="match status" value="1"/>
</dbReference>
<dbReference type="OrthoDB" id="419598at2759"/>
<gene>
    <name evidence="4" type="ORF">CRHIZ90672A_00012658</name>
</gene>
<dbReference type="EMBL" id="CABFNQ020000647">
    <property type="protein sequence ID" value="CAH0020879.1"/>
    <property type="molecule type" value="Genomic_DNA"/>
</dbReference>
<protein>
    <recommendedName>
        <fullName evidence="3">NmrA-like domain-containing protein</fullName>
    </recommendedName>
</protein>
<dbReference type="PANTHER" id="PTHR47706">
    <property type="entry name" value="NMRA-LIKE FAMILY PROTEIN"/>
    <property type="match status" value="1"/>
</dbReference>
<keyword evidence="1" id="KW-0521">NADP</keyword>
<keyword evidence="5" id="KW-1185">Reference proteome</keyword>
<dbReference type="InterPro" id="IPR008030">
    <property type="entry name" value="NmrA-like"/>
</dbReference>
<name>A0A9N9VDH9_9HYPO</name>
<dbReference type="GO" id="GO:0016491">
    <property type="term" value="F:oxidoreductase activity"/>
    <property type="evidence" value="ECO:0007669"/>
    <property type="project" value="UniProtKB-KW"/>
</dbReference>
<dbReference type="Gene3D" id="3.40.50.720">
    <property type="entry name" value="NAD(P)-binding Rossmann-like Domain"/>
    <property type="match status" value="1"/>
</dbReference>
<dbReference type="AlphaFoldDB" id="A0A9N9VDH9"/>
<dbReference type="Pfam" id="PF05368">
    <property type="entry name" value="NmrA"/>
    <property type="match status" value="1"/>
</dbReference>
<keyword evidence="2" id="KW-0560">Oxidoreductase</keyword>
<evidence type="ECO:0000313" key="4">
    <source>
        <dbReference type="EMBL" id="CAH0020879.1"/>
    </source>
</evidence>
<feature type="domain" description="NmrA-like" evidence="3">
    <location>
        <begin position="9"/>
        <end position="243"/>
    </location>
</feature>
<dbReference type="CDD" id="cd05259">
    <property type="entry name" value="PCBER_SDR_a"/>
    <property type="match status" value="1"/>
</dbReference>
<evidence type="ECO:0000256" key="2">
    <source>
        <dbReference type="ARBA" id="ARBA00023002"/>
    </source>
</evidence>
<proteinExistence type="predicted"/>
<evidence type="ECO:0000313" key="5">
    <source>
        <dbReference type="Proteomes" id="UP000696573"/>
    </source>
</evidence>
<sequence length="317" mass="34943">MASSFQPASILIIGATGAIGKYITDKIVDAQPPFPKVSIFTSESTVSKKAEYINQLKAKGAHIITGDVTNPNDVKAAYEGVDTVVSAVGRNVIDQQIELIKLAEESTSVQWFFPSEYGTDIEYGPESINEKPHQLKLKVRKYIRENVKRLKYTYVVTGPYVDMFFTLKEQAPEAGGFDIESKKAVFVDGGEGRIGFTTMPDVGKAVVAALRHPEASFNKALKVQSFVVTPKQILAEFEKQVGGPKWTVTSYTLQELKDAEKKAWGEGNPDATSYTLRRIWSEGGTLYEKTDNESIGLDNSQLETLEDGVKRALTTGW</sequence>
<comment type="caution">
    <text evidence="4">The sequence shown here is derived from an EMBL/GenBank/DDBJ whole genome shotgun (WGS) entry which is preliminary data.</text>
</comment>
<organism evidence="4 5">
    <name type="scientific">Clonostachys rhizophaga</name>
    <dbReference type="NCBI Taxonomy" id="160324"/>
    <lineage>
        <taxon>Eukaryota</taxon>
        <taxon>Fungi</taxon>
        <taxon>Dikarya</taxon>
        <taxon>Ascomycota</taxon>
        <taxon>Pezizomycotina</taxon>
        <taxon>Sordariomycetes</taxon>
        <taxon>Hypocreomycetidae</taxon>
        <taxon>Hypocreales</taxon>
        <taxon>Bionectriaceae</taxon>
        <taxon>Clonostachys</taxon>
    </lineage>
</organism>
<dbReference type="InterPro" id="IPR036291">
    <property type="entry name" value="NAD(P)-bd_dom_sf"/>
</dbReference>
<reference evidence="4" key="1">
    <citation type="submission" date="2021-10" db="EMBL/GenBank/DDBJ databases">
        <authorList>
            <person name="Piombo E."/>
        </authorList>
    </citation>
    <scope>NUCLEOTIDE SEQUENCE</scope>
</reference>